<dbReference type="InterPro" id="IPR005886">
    <property type="entry name" value="UDP_G4E"/>
</dbReference>
<protein>
    <recommendedName>
        <fullName evidence="6 9">UDP-glucose 4-epimerase</fullName>
        <ecNumber evidence="5 9">5.1.3.2</ecNumber>
    </recommendedName>
</protein>
<feature type="domain" description="NAD(P)-binding" evidence="10">
    <location>
        <begin position="5"/>
        <end position="328"/>
    </location>
</feature>
<comment type="similarity">
    <text evidence="4 9">Belongs to the NAD(P)-dependent epimerase/dehydratase family.</text>
</comment>
<evidence type="ECO:0000256" key="2">
    <source>
        <dbReference type="ARBA" id="ARBA00001911"/>
    </source>
</evidence>
<proteinExistence type="inferred from homology"/>
<reference evidence="11 12" key="1">
    <citation type="submission" date="2017-11" db="EMBL/GenBank/DDBJ databases">
        <title>Infants hospitalized years apart are colonized by the same room-sourced microbial strains.</title>
        <authorList>
            <person name="Brooks B."/>
            <person name="Olm M.R."/>
            <person name="Firek B.A."/>
            <person name="Baker R."/>
            <person name="Thomas B.C."/>
            <person name="Morowitz M.J."/>
            <person name="Banfield J.F."/>
        </authorList>
    </citation>
    <scope>NUCLEOTIDE SEQUENCE [LARGE SCALE GENOMIC DNA]</scope>
    <source>
        <strain evidence="11">S2_009_000_R2_76</strain>
    </source>
</reference>
<evidence type="ECO:0000256" key="5">
    <source>
        <dbReference type="ARBA" id="ARBA00013189"/>
    </source>
</evidence>
<dbReference type="EC" id="5.1.3.2" evidence="5 9"/>
<dbReference type="GO" id="GO:0006012">
    <property type="term" value="P:galactose metabolic process"/>
    <property type="evidence" value="ECO:0007669"/>
    <property type="project" value="UniProtKB-UniPathway"/>
</dbReference>
<dbReference type="Proteomes" id="UP000249645">
    <property type="component" value="Unassembled WGS sequence"/>
</dbReference>
<comment type="pathway">
    <text evidence="3 9">Carbohydrate metabolism; galactose metabolism.</text>
</comment>
<dbReference type="InterPro" id="IPR016040">
    <property type="entry name" value="NAD(P)-bd_dom"/>
</dbReference>
<dbReference type="GO" id="GO:0003978">
    <property type="term" value="F:UDP-glucose 4-epimerase activity"/>
    <property type="evidence" value="ECO:0007669"/>
    <property type="project" value="UniProtKB-UniRule"/>
</dbReference>
<name>A0A2W5ERN4_9SPHI</name>
<dbReference type="PANTHER" id="PTHR43725:SF47">
    <property type="entry name" value="UDP-GLUCOSE 4-EPIMERASE"/>
    <property type="match status" value="1"/>
</dbReference>
<evidence type="ECO:0000256" key="4">
    <source>
        <dbReference type="ARBA" id="ARBA00007637"/>
    </source>
</evidence>
<comment type="caution">
    <text evidence="11">The sequence shown here is derived from an EMBL/GenBank/DDBJ whole genome shotgun (WGS) entry which is preliminary data.</text>
</comment>
<evidence type="ECO:0000256" key="6">
    <source>
        <dbReference type="ARBA" id="ARBA00018569"/>
    </source>
</evidence>
<dbReference type="SUPFAM" id="SSF51735">
    <property type="entry name" value="NAD(P)-binding Rossmann-fold domains"/>
    <property type="match status" value="1"/>
</dbReference>
<dbReference type="UniPathway" id="UPA00214"/>
<dbReference type="PANTHER" id="PTHR43725">
    <property type="entry name" value="UDP-GLUCOSE 4-EPIMERASE"/>
    <property type="match status" value="1"/>
</dbReference>
<gene>
    <name evidence="11" type="primary">galE</name>
    <name evidence="11" type="ORF">DI598_13730</name>
</gene>
<dbReference type="CDD" id="cd05247">
    <property type="entry name" value="UDP_G4E_1_SDR_e"/>
    <property type="match status" value="1"/>
</dbReference>
<keyword evidence="7 9" id="KW-0520">NAD</keyword>
<evidence type="ECO:0000256" key="1">
    <source>
        <dbReference type="ARBA" id="ARBA00000083"/>
    </source>
</evidence>
<evidence type="ECO:0000313" key="12">
    <source>
        <dbReference type="Proteomes" id="UP000249645"/>
    </source>
</evidence>
<dbReference type="Gene3D" id="3.40.50.720">
    <property type="entry name" value="NAD(P)-binding Rossmann-like Domain"/>
    <property type="match status" value="1"/>
</dbReference>
<dbReference type="NCBIfam" id="TIGR01179">
    <property type="entry name" value="galE"/>
    <property type="match status" value="1"/>
</dbReference>
<dbReference type="Gene3D" id="3.90.25.10">
    <property type="entry name" value="UDP-galactose 4-epimerase, domain 1"/>
    <property type="match status" value="1"/>
</dbReference>
<organism evidence="11 12">
    <name type="scientific">Pseudopedobacter saltans</name>
    <dbReference type="NCBI Taxonomy" id="151895"/>
    <lineage>
        <taxon>Bacteria</taxon>
        <taxon>Pseudomonadati</taxon>
        <taxon>Bacteroidota</taxon>
        <taxon>Sphingobacteriia</taxon>
        <taxon>Sphingobacteriales</taxon>
        <taxon>Sphingobacteriaceae</taxon>
        <taxon>Pseudopedobacter</taxon>
    </lineage>
</organism>
<dbReference type="AlphaFoldDB" id="A0A2W5ERN4"/>
<evidence type="ECO:0000256" key="7">
    <source>
        <dbReference type="ARBA" id="ARBA00023027"/>
    </source>
</evidence>
<evidence type="ECO:0000256" key="3">
    <source>
        <dbReference type="ARBA" id="ARBA00004947"/>
    </source>
</evidence>
<dbReference type="EMBL" id="QFOI01000283">
    <property type="protein sequence ID" value="PZP45153.1"/>
    <property type="molecule type" value="Genomic_DNA"/>
</dbReference>
<sequence>MKKILVTGGCGYIGSHTVVDLMENDVEVISIDDNSKSTTKLLDGIEKITGKKLKNYKVDLKDYVAVKQVFEENKDIDGIIHFAAYKAVGESVDLPLYYYENNLIGVINILKNVEEFKIPSFVFSSSCTVYGNPDTIPVTEQSPTKPAESPYGATKQMAETILKDFAKVNPATKVVLLRYFNPVGAHPSIEIGELPIGRPQNLVPAVTQTAIGKLPQMVVYGNDYDTRDGSCLRDFIHVSDIAHAHTLAISYVEAGKAKTNCEIFNLGSGNGVTVLEVIKAFEKVSGVKLNYAIGPRRVGDVIAIYANNHHAVSELEWNLKYNLDDMMSTAWKWELKLKEENIS</sequence>
<evidence type="ECO:0000256" key="8">
    <source>
        <dbReference type="ARBA" id="ARBA00023235"/>
    </source>
</evidence>
<comment type="catalytic activity">
    <reaction evidence="1 9">
        <text>UDP-alpha-D-glucose = UDP-alpha-D-galactose</text>
        <dbReference type="Rhea" id="RHEA:22168"/>
        <dbReference type="ChEBI" id="CHEBI:58885"/>
        <dbReference type="ChEBI" id="CHEBI:66914"/>
        <dbReference type="EC" id="5.1.3.2"/>
    </reaction>
</comment>
<keyword evidence="8 9" id="KW-0413">Isomerase</keyword>
<accession>A0A2W5ERN4</accession>
<evidence type="ECO:0000256" key="9">
    <source>
        <dbReference type="RuleBase" id="RU366046"/>
    </source>
</evidence>
<keyword evidence="9" id="KW-0119">Carbohydrate metabolism</keyword>
<dbReference type="Pfam" id="PF16363">
    <property type="entry name" value="GDP_Man_Dehyd"/>
    <property type="match status" value="1"/>
</dbReference>
<evidence type="ECO:0000313" key="11">
    <source>
        <dbReference type="EMBL" id="PZP45153.1"/>
    </source>
</evidence>
<dbReference type="InterPro" id="IPR036291">
    <property type="entry name" value="NAD(P)-bd_dom_sf"/>
</dbReference>
<dbReference type="GO" id="GO:0005829">
    <property type="term" value="C:cytosol"/>
    <property type="evidence" value="ECO:0007669"/>
    <property type="project" value="TreeGrafter"/>
</dbReference>
<evidence type="ECO:0000259" key="10">
    <source>
        <dbReference type="Pfam" id="PF16363"/>
    </source>
</evidence>
<comment type="subunit">
    <text evidence="9">Homodimer.</text>
</comment>
<comment type="cofactor">
    <cofactor evidence="2 9">
        <name>NAD(+)</name>
        <dbReference type="ChEBI" id="CHEBI:57540"/>
    </cofactor>
</comment>